<dbReference type="PIRSF" id="PIRSF002786">
    <property type="entry name" value="XcpX"/>
    <property type="match status" value="1"/>
</dbReference>
<proteinExistence type="predicted"/>
<dbReference type="InterPro" id="IPR005628">
    <property type="entry name" value="GspK"/>
</dbReference>
<organism evidence="4 5">
    <name type="scientific">Massilia haematophila</name>
    <dbReference type="NCBI Taxonomy" id="457923"/>
    <lineage>
        <taxon>Bacteria</taxon>
        <taxon>Pseudomonadati</taxon>
        <taxon>Pseudomonadota</taxon>
        <taxon>Betaproteobacteria</taxon>
        <taxon>Burkholderiales</taxon>
        <taxon>Oxalobacteraceae</taxon>
        <taxon>Telluria group</taxon>
        <taxon>Massilia</taxon>
    </lineage>
</organism>
<reference evidence="5" key="1">
    <citation type="journal article" date="2019" name="Int. J. Syst. Evol. Microbiol.">
        <title>The Global Catalogue of Microorganisms (GCM) 10K type strain sequencing project: providing services to taxonomists for standard genome sequencing and annotation.</title>
        <authorList>
            <consortium name="The Broad Institute Genomics Platform"/>
            <consortium name="The Broad Institute Genome Sequencing Center for Infectious Disease"/>
            <person name="Wu L."/>
            <person name="Ma J."/>
        </authorList>
    </citation>
    <scope>NUCLEOTIDE SEQUENCE [LARGE SCALE GENOMIC DNA]</scope>
    <source>
        <strain evidence="5">CCM 7480</strain>
    </source>
</reference>
<dbReference type="Proteomes" id="UP001595665">
    <property type="component" value="Unassembled WGS sequence"/>
</dbReference>
<dbReference type="PANTHER" id="PTHR38831:SF1">
    <property type="entry name" value="TYPE II SECRETION SYSTEM PROTEIN K-RELATED"/>
    <property type="match status" value="1"/>
</dbReference>
<dbReference type="Gene3D" id="3.30.1300.30">
    <property type="entry name" value="GSPII I/J protein-like"/>
    <property type="match status" value="1"/>
</dbReference>
<keyword evidence="2" id="KW-0472">Membrane</keyword>
<dbReference type="Gene3D" id="1.10.40.60">
    <property type="entry name" value="EpsJ-like"/>
    <property type="match status" value="1"/>
</dbReference>
<dbReference type="PANTHER" id="PTHR38831">
    <property type="entry name" value="TYPE II SECRETION SYSTEM PROTEIN K"/>
    <property type="match status" value="1"/>
</dbReference>
<feature type="domain" description="T2SS protein K second SAM-like" evidence="3">
    <location>
        <begin position="279"/>
        <end position="329"/>
    </location>
</feature>
<keyword evidence="2" id="KW-0812">Transmembrane</keyword>
<gene>
    <name evidence="4" type="primary">gspK</name>
    <name evidence="4" type="ORF">ACFOPH_17485</name>
</gene>
<dbReference type="RefSeq" id="WP_379736643.1">
    <property type="nucleotide sequence ID" value="NZ_JBHRVV010000001.1"/>
</dbReference>
<dbReference type="Pfam" id="PF03934">
    <property type="entry name" value="T2SSK"/>
    <property type="match status" value="1"/>
</dbReference>
<feature type="compositionally biased region" description="Gly residues" evidence="1">
    <location>
        <begin position="214"/>
        <end position="230"/>
    </location>
</feature>
<keyword evidence="2" id="KW-1133">Transmembrane helix</keyword>
<dbReference type="InterPro" id="IPR045584">
    <property type="entry name" value="Pilin-like"/>
</dbReference>
<keyword evidence="5" id="KW-1185">Reference proteome</keyword>
<dbReference type="NCBIfam" id="NF037980">
    <property type="entry name" value="T2SS_GspK"/>
    <property type="match status" value="1"/>
</dbReference>
<evidence type="ECO:0000256" key="2">
    <source>
        <dbReference type="SAM" id="Phobius"/>
    </source>
</evidence>
<dbReference type="SUPFAM" id="SSF158544">
    <property type="entry name" value="GspK insert domain-like"/>
    <property type="match status" value="1"/>
</dbReference>
<evidence type="ECO:0000256" key="1">
    <source>
        <dbReference type="SAM" id="MobiDB-lite"/>
    </source>
</evidence>
<sequence>MRPYYQARRPRPPRQRGVAVITALLLTTLAISIVASLFWQQQVEVRSMENQRLNLQTRWILRGALDWASLVLRQDAVDNREYTALTHVWATPLAETRLDQYIERERIEGETFDASLSGSIADATSRYNLSNLSSGGQIDLAQVDIFARLLSNLQLNPALAKTAANMVAAGAPPAATGAVDPVTGQELDGPGGKQDDPGAVPGGSSEPGQPGTDAGAGGDDAGAGAGGGGARLQAVSREGIGTPIKFLEVEDLLTVKGFTPEIVNKLRPFVTVLPDPTPVNVNTTSPEVLAAVVPGFSLSEANALVQRRRNVPWRGMQYFIADVGGKTLTENSVDVHSNYFIVSSRIRLDRAALNAEALIKRAPTMGPGSITVVWVRQN</sequence>
<protein>
    <submittedName>
        <fullName evidence="4">Type II secretion system minor pseudopilin GspK</fullName>
    </submittedName>
</protein>
<name>A0ABV7PLB6_9BURK</name>
<dbReference type="InterPro" id="IPR049179">
    <property type="entry name" value="T2SSK_SAM-like_2nd"/>
</dbReference>
<comment type="caution">
    <text evidence="4">The sequence shown here is derived from an EMBL/GenBank/DDBJ whole genome shotgun (WGS) entry which is preliminary data.</text>
</comment>
<dbReference type="InterPro" id="IPR038072">
    <property type="entry name" value="GspK_central_sf"/>
</dbReference>
<dbReference type="SUPFAM" id="SSF54523">
    <property type="entry name" value="Pili subunits"/>
    <property type="match status" value="1"/>
</dbReference>
<feature type="compositionally biased region" description="Low complexity" evidence="1">
    <location>
        <begin position="174"/>
        <end position="183"/>
    </location>
</feature>
<dbReference type="EMBL" id="JBHRVV010000001">
    <property type="protein sequence ID" value="MFC3460028.1"/>
    <property type="molecule type" value="Genomic_DNA"/>
</dbReference>
<feature type="region of interest" description="Disordered" evidence="1">
    <location>
        <begin position="174"/>
        <end position="230"/>
    </location>
</feature>
<evidence type="ECO:0000313" key="4">
    <source>
        <dbReference type="EMBL" id="MFC3460028.1"/>
    </source>
</evidence>
<evidence type="ECO:0000313" key="5">
    <source>
        <dbReference type="Proteomes" id="UP001595665"/>
    </source>
</evidence>
<feature type="transmembrane region" description="Helical" evidence="2">
    <location>
        <begin position="20"/>
        <end position="39"/>
    </location>
</feature>
<evidence type="ECO:0000259" key="3">
    <source>
        <dbReference type="Pfam" id="PF03934"/>
    </source>
</evidence>
<accession>A0ABV7PLB6</accession>